<dbReference type="GO" id="GO:0016787">
    <property type="term" value="F:hydrolase activity"/>
    <property type="evidence" value="ECO:0007669"/>
    <property type="project" value="UniProtKB-KW"/>
</dbReference>
<keyword evidence="1" id="KW-0547">Nucleotide-binding</keyword>
<dbReference type="PANTHER" id="PTHR43309">
    <property type="entry name" value="5-OXOPROLINASE SUBUNIT C"/>
    <property type="match status" value="1"/>
</dbReference>
<protein>
    <submittedName>
        <fullName evidence="5">Allophanate hydrolase</fullName>
    </submittedName>
</protein>
<gene>
    <name evidence="5" type="ORF">tloyanaT_34110</name>
</gene>
<evidence type="ECO:0000259" key="4">
    <source>
        <dbReference type="SMART" id="SM00797"/>
    </source>
</evidence>
<dbReference type="RefSeq" id="WP_284300945.1">
    <property type="nucleotide sequence ID" value="NZ_BSSV01000009.1"/>
</dbReference>
<evidence type="ECO:0000313" key="5">
    <source>
        <dbReference type="EMBL" id="GLX87158.1"/>
    </source>
</evidence>
<evidence type="ECO:0000256" key="2">
    <source>
        <dbReference type="ARBA" id="ARBA00022801"/>
    </source>
</evidence>
<keyword evidence="2 5" id="KW-0378">Hydrolase</keyword>
<feature type="domain" description="Carboxyltransferase" evidence="4">
    <location>
        <begin position="25"/>
        <end position="329"/>
    </location>
</feature>
<reference evidence="5 6" key="1">
    <citation type="submission" date="2023-03" db="EMBL/GenBank/DDBJ databases">
        <title>Thalassotalea loyana LMG 22536T draft genome sequence.</title>
        <authorList>
            <person name="Sawabe T."/>
        </authorList>
    </citation>
    <scope>NUCLEOTIDE SEQUENCE [LARGE SCALE GENOMIC DNA]</scope>
    <source>
        <strain evidence="5 6">LMG 22536</strain>
    </source>
</reference>
<name>A0ABQ6HGD9_9GAMM</name>
<evidence type="ECO:0000256" key="3">
    <source>
        <dbReference type="ARBA" id="ARBA00022840"/>
    </source>
</evidence>
<evidence type="ECO:0000256" key="1">
    <source>
        <dbReference type="ARBA" id="ARBA00022741"/>
    </source>
</evidence>
<evidence type="ECO:0000313" key="6">
    <source>
        <dbReference type="Proteomes" id="UP001157134"/>
    </source>
</evidence>
<accession>A0ABQ6HGD9</accession>
<dbReference type="Pfam" id="PF02626">
    <property type="entry name" value="CT_A_B"/>
    <property type="match status" value="1"/>
</dbReference>
<dbReference type="Gene3D" id="2.40.100.10">
    <property type="entry name" value="Cyclophilin-like"/>
    <property type="match status" value="1"/>
</dbReference>
<keyword evidence="3" id="KW-0067">ATP-binding</keyword>
<dbReference type="SMART" id="SM00797">
    <property type="entry name" value="AHS2"/>
    <property type="match status" value="1"/>
</dbReference>
<dbReference type="PANTHER" id="PTHR43309:SF4">
    <property type="entry name" value="CARBOXYLTRANSFERASE DOMAIN-CONTAINING PROTEIN"/>
    <property type="match status" value="1"/>
</dbReference>
<keyword evidence="6" id="KW-1185">Reference proteome</keyword>
<dbReference type="InterPro" id="IPR029000">
    <property type="entry name" value="Cyclophilin-like_dom_sf"/>
</dbReference>
<dbReference type="Proteomes" id="UP001157134">
    <property type="component" value="Unassembled WGS sequence"/>
</dbReference>
<sequence>MPAIKITQLNSLALVQDFGRFNHQHQGISVNGAADEYAFAKANHMLGNRLFSDSNNKHNDECASIEVFYGQLTFMVDDTCIIAITGADCSPTKIAQDGTSSPLTMWKTHKLNAGDTVALSRPSVGVISYISVKGGIQTKPFLGSRSQSVVPNEKLAELSPLSAGERLPLSSSCHQQIKNNTLDLTKYCPTNFYQDKPLVLRFIPHQHWYNAPTHQQENFLHTTFSVNSKSNRMAYQFDLPTSNHNAGFKQLKQALSSAVNFGTIQLMPSGLPVVLMKDRQTMGGYPTLGSVFQIDLFRLAQLEPGQEISFSPADISQAQSQLNAFYQRFM</sequence>
<dbReference type="InterPro" id="IPR052708">
    <property type="entry name" value="PxpC"/>
</dbReference>
<dbReference type="InterPro" id="IPR003778">
    <property type="entry name" value="CT_A_B"/>
</dbReference>
<comment type="caution">
    <text evidence="5">The sequence shown here is derived from an EMBL/GenBank/DDBJ whole genome shotgun (WGS) entry which is preliminary data.</text>
</comment>
<dbReference type="EMBL" id="BSSV01000009">
    <property type="protein sequence ID" value="GLX87158.1"/>
    <property type="molecule type" value="Genomic_DNA"/>
</dbReference>
<organism evidence="5 6">
    <name type="scientific">Thalassotalea loyana</name>
    <dbReference type="NCBI Taxonomy" id="280483"/>
    <lineage>
        <taxon>Bacteria</taxon>
        <taxon>Pseudomonadati</taxon>
        <taxon>Pseudomonadota</taxon>
        <taxon>Gammaproteobacteria</taxon>
        <taxon>Alteromonadales</taxon>
        <taxon>Colwelliaceae</taxon>
        <taxon>Thalassotalea</taxon>
    </lineage>
</organism>
<proteinExistence type="predicted"/>